<dbReference type="RefSeq" id="WP_163088215.1">
    <property type="nucleotide sequence ID" value="NZ_JAAAWN010000033.1"/>
</dbReference>
<dbReference type="InterPro" id="IPR011010">
    <property type="entry name" value="DNA_brk_join_enz"/>
</dbReference>
<keyword evidence="1" id="KW-0233">DNA recombination</keyword>
<dbReference type="AlphaFoldDB" id="A0A7X5LP79"/>
<comment type="caution">
    <text evidence="2">The sequence shown here is derived from an EMBL/GenBank/DDBJ whole genome shotgun (WGS) entry which is preliminary data.</text>
</comment>
<dbReference type="Proteomes" id="UP000470213">
    <property type="component" value="Unassembled WGS sequence"/>
</dbReference>
<dbReference type="GO" id="GO:0003677">
    <property type="term" value="F:DNA binding"/>
    <property type="evidence" value="ECO:0007669"/>
    <property type="project" value="InterPro"/>
</dbReference>
<dbReference type="GO" id="GO:0006310">
    <property type="term" value="P:DNA recombination"/>
    <property type="evidence" value="ECO:0007669"/>
    <property type="project" value="UniProtKB-KW"/>
</dbReference>
<accession>A0A7X5LP79</accession>
<sequence length="576" mass="65637">MSELDLTFPSYPIGTHQVPWDLKILLFKGASNIPRKSAIVSIEGNKFGKRIEERIPLVVAFHEAICSMISLGKSRALVESSLEVLWRFFAWSDKNSQQISSENVIEIFKLWTDVQIHRHQIKKEISAIYAYRQTSKMANLLAKALRLPGAKPGGNLLLQTRMRKPIEKKRVLGTEADKQNLDHTFKFGHLLTKICEALDVETVRGKLPIRINIGNEAILTLAGSLMDPDMDINTVKNAAVRRNAEIARAPLPDGESLFDRHKRSAILNQRIEAELLIFIAQTGMNLTQAAGLEKESYRWKSSGEDLEVFRVYKGRRSGDAIFRCFKSYRCHLEKYMGWLGETGFSDHDNRLFPILSRGMIRAKGAKIKFNTTKETLKKVDVSFVGPQQLRKTRVNWLLRRSRDLDLTAEQMAHDKGVLLRDYEMPHHQSAAAEIVRFHKSTDPAFSPPGPGVCIDKHHKPELVSNLPTEAPKPDCISPEGCLFCTKHRDIMSSEYCWKLASHFQLKKLETALYKPSKKQEVHPGYRVIERITQKLDAISSGSQIRANWVKDAKDLIRSGRYHPYWDGHIKLLETIV</sequence>
<gene>
    <name evidence="2" type="ORF">GTH32_17545</name>
</gene>
<evidence type="ECO:0008006" key="4">
    <source>
        <dbReference type="Google" id="ProtNLM"/>
    </source>
</evidence>
<evidence type="ECO:0000256" key="1">
    <source>
        <dbReference type="ARBA" id="ARBA00023172"/>
    </source>
</evidence>
<dbReference type="InterPro" id="IPR013762">
    <property type="entry name" value="Integrase-like_cat_sf"/>
</dbReference>
<reference evidence="2 3" key="1">
    <citation type="submission" date="2020-01" db="EMBL/GenBank/DDBJ databases">
        <authorList>
            <person name="Chen J."/>
            <person name="Zhu S."/>
            <person name="Yang J."/>
        </authorList>
    </citation>
    <scope>NUCLEOTIDE SEQUENCE [LARGE SCALE GENOMIC DNA]</scope>
    <source>
        <strain evidence="2 3">345S023</strain>
    </source>
</reference>
<proteinExistence type="predicted"/>
<evidence type="ECO:0000313" key="3">
    <source>
        <dbReference type="Proteomes" id="UP000470213"/>
    </source>
</evidence>
<organism evidence="2 3">
    <name type="scientific">Alteromonas profundi</name>
    <dbReference type="NCBI Taxonomy" id="2696062"/>
    <lineage>
        <taxon>Bacteria</taxon>
        <taxon>Pseudomonadati</taxon>
        <taxon>Pseudomonadota</taxon>
        <taxon>Gammaproteobacteria</taxon>
        <taxon>Alteromonadales</taxon>
        <taxon>Alteromonadaceae</taxon>
        <taxon>Alteromonas/Salinimonas group</taxon>
        <taxon>Alteromonas</taxon>
    </lineage>
</organism>
<dbReference type="GO" id="GO:0015074">
    <property type="term" value="P:DNA integration"/>
    <property type="evidence" value="ECO:0007669"/>
    <property type="project" value="InterPro"/>
</dbReference>
<evidence type="ECO:0000313" key="2">
    <source>
        <dbReference type="EMBL" id="NDV92976.1"/>
    </source>
</evidence>
<dbReference type="SUPFAM" id="SSF56349">
    <property type="entry name" value="DNA breaking-rejoining enzymes"/>
    <property type="match status" value="1"/>
</dbReference>
<dbReference type="EMBL" id="JAAAWN010000033">
    <property type="protein sequence ID" value="NDV92976.1"/>
    <property type="molecule type" value="Genomic_DNA"/>
</dbReference>
<dbReference type="Gene3D" id="1.10.443.10">
    <property type="entry name" value="Intergrase catalytic core"/>
    <property type="match status" value="1"/>
</dbReference>
<name>A0A7X5LP79_9ALTE</name>
<protein>
    <recommendedName>
        <fullName evidence="4">Site-specific integrase</fullName>
    </recommendedName>
</protein>
<keyword evidence="3" id="KW-1185">Reference proteome</keyword>